<feature type="region of interest" description="Disordered" evidence="1">
    <location>
        <begin position="1"/>
        <end position="59"/>
    </location>
</feature>
<accession>A0ABD1TWX3</accession>
<keyword evidence="3" id="KW-1185">Reference proteome</keyword>
<dbReference type="AlphaFoldDB" id="A0ABD1TWX3"/>
<organism evidence="2 3">
    <name type="scientific">Abeliophyllum distichum</name>
    <dbReference type="NCBI Taxonomy" id="126358"/>
    <lineage>
        <taxon>Eukaryota</taxon>
        <taxon>Viridiplantae</taxon>
        <taxon>Streptophyta</taxon>
        <taxon>Embryophyta</taxon>
        <taxon>Tracheophyta</taxon>
        <taxon>Spermatophyta</taxon>
        <taxon>Magnoliopsida</taxon>
        <taxon>eudicotyledons</taxon>
        <taxon>Gunneridae</taxon>
        <taxon>Pentapetalae</taxon>
        <taxon>asterids</taxon>
        <taxon>lamiids</taxon>
        <taxon>Lamiales</taxon>
        <taxon>Oleaceae</taxon>
        <taxon>Forsythieae</taxon>
        <taxon>Abeliophyllum</taxon>
    </lineage>
</organism>
<feature type="compositionally biased region" description="Low complexity" evidence="1">
    <location>
        <begin position="45"/>
        <end position="56"/>
    </location>
</feature>
<evidence type="ECO:0000313" key="3">
    <source>
        <dbReference type="Proteomes" id="UP001604336"/>
    </source>
</evidence>
<gene>
    <name evidence="2" type="ORF">Adt_13477</name>
</gene>
<sequence>MKIIKKDGQWVAQSKGFDDESGSSTLLLEGGEEIDEDEDEPSPRPSSQGSSSSTSSFTKDHFNLLNGRIDSLTSLVEGLHHTAEDLRHTMGTLRQSLDRMISLLQALHSHLDVMIPPLPPPEF</sequence>
<dbReference type="EMBL" id="JBFOLK010000004">
    <property type="protein sequence ID" value="KAL2517230.1"/>
    <property type="molecule type" value="Genomic_DNA"/>
</dbReference>
<evidence type="ECO:0000313" key="2">
    <source>
        <dbReference type="EMBL" id="KAL2517230.1"/>
    </source>
</evidence>
<evidence type="ECO:0000256" key="1">
    <source>
        <dbReference type="SAM" id="MobiDB-lite"/>
    </source>
</evidence>
<feature type="compositionally biased region" description="Acidic residues" evidence="1">
    <location>
        <begin position="30"/>
        <end position="40"/>
    </location>
</feature>
<dbReference type="Proteomes" id="UP001604336">
    <property type="component" value="Unassembled WGS sequence"/>
</dbReference>
<proteinExistence type="predicted"/>
<name>A0ABD1TWX3_9LAMI</name>
<reference evidence="3" key="1">
    <citation type="submission" date="2024-07" db="EMBL/GenBank/DDBJ databases">
        <title>Two chromosome-level genome assemblies of Korean endemic species Abeliophyllum distichum and Forsythia ovata (Oleaceae).</title>
        <authorList>
            <person name="Jang H."/>
        </authorList>
    </citation>
    <scope>NUCLEOTIDE SEQUENCE [LARGE SCALE GENOMIC DNA]</scope>
</reference>
<comment type="caution">
    <text evidence="2">The sequence shown here is derived from an EMBL/GenBank/DDBJ whole genome shotgun (WGS) entry which is preliminary data.</text>
</comment>
<protein>
    <submittedName>
        <fullName evidence="2">Uncharacterized protein</fullName>
    </submittedName>
</protein>